<dbReference type="Proteomes" id="UP000680588">
    <property type="component" value="Chromosome"/>
</dbReference>
<dbReference type="InterPro" id="IPR036291">
    <property type="entry name" value="NAD(P)-bd_dom_sf"/>
</dbReference>
<protein>
    <submittedName>
        <fullName evidence="3">SDR family oxidoreductase</fullName>
    </submittedName>
</protein>
<dbReference type="SUPFAM" id="SSF51735">
    <property type="entry name" value="NAD(P)-binding Rossmann-fold domains"/>
    <property type="match status" value="1"/>
</dbReference>
<gene>
    <name evidence="3" type="ORF">KG104_07595</name>
</gene>
<dbReference type="PANTHER" id="PTHR43477">
    <property type="entry name" value="DIHYDROANTICAPSIN 7-DEHYDROGENASE"/>
    <property type="match status" value="1"/>
</dbReference>
<dbReference type="RefSeq" id="WP_207346624.1">
    <property type="nucleotide sequence ID" value="NZ_CP076456.1"/>
</dbReference>
<dbReference type="CDD" id="cd05233">
    <property type="entry name" value="SDR_c"/>
    <property type="match status" value="1"/>
</dbReference>
<evidence type="ECO:0000313" key="3">
    <source>
        <dbReference type="EMBL" id="QWQ37574.1"/>
    </source>
</evidence>
<dbReference type="Pfam" id="PF00106">
    <property type="entry name" value="adh_short"/>
    <property type="match status" value="1"/>
</dbReference>
<name>A0A975S833_9MICC</name>
<dbReference type="KEGG" id="asun:KG104_07595"/>
<dbReference type="AlphaFoldDB" id="A0A975S833"/>
<evidence type="ECO:0000256" key="1">
    <source>
        <dbReference type="ARBA" id="ARBA00006484"/>
    </source>
</evidence>
<dbReference type="PANTHER" id="PTHR43477:SF1">
    <property type="entry name" value="DIHYDROANTICAPSIN 7-DEHYDROGENASE"/>
    <property type="match status" value="1"/>
</dbReference>
<evidence type="ECO:0000256" key="2">
    <source>
        <dbReference type="ARBA" id="ARBA00023002"/>
    </source>
</evidence>
<dbReference type="InterPro" id="IPR020904">
    <property type="entry name" value="Sc_DH/Rdtase_CS"/>
</dbReference>
<dbReference type="InterPro" id="IPR002347">
    <property type="entry name" value="SDR_fam"/>
</dbReference>
<dbReference type="Gene3D" id="3.40.50.720">
    <property type="entry name" value="NAD(P)-binding Rossmann-like Domain"/>
    <property type="match status" value="1"/>
</dbReference>
<dbReference type="EMBL" id="CP076456">
    <property type="protein sequence ID" value="QWQ37574.1"/>
    <property type="molecule type" value="Genomic_DNA"/>
</dbReference>
<keyword evidence="2" id="KW-0560">Oxidoreductase</keyword>
<dbReference type="GO" id="GO:0016491">
    <property type="term" value="F:oxidoreductase activity"/>
    <property type="evidence" value="ECO:0007669"/>
    <property type="project" value="UniProtKB-KW"/>
</dbReference>
<accession>A0A975S833</accession>
<organism evidence="3 4">
    <name type="scientific">Arthrobacter sunyaminii</name>
    <dbReference type="NCBI Taxonomy" id="2816859"/>
    <lineage>
        <taxon>Bacteria</taxon>
        <taxon>Bacillati</taxon>
        <taxon>Actinomycetota</taxon>
        <taxon>Actinomycetes</taxon>
        <taxon>Micrococcales</taxon>
        <taxon>Micrococcaceae</taxon>
        <taxon>Arthrobacter</taxon>
    </lineage>
</organism>
<dbReference type="InterPro" id="IPR051122">
    <property type="entry name" value="SDR_DHRS6-like"/>
</dbReference>
<reference evidence="3" key="1">
    <citation type="submission" date="2021-06" db="EMBL/GenBank/DDBJ databases">
        <title>Novel species in genus Arthrobacter.</title>
        <authorList>
            <person name="Zhang G."/>
        </authorList>
    </citation>
    <scope>NUCLEOTIDE SEQUENCE</scope>
    <source>
        <strain evidence="3">Zg-ZUI122</strain>
    </source>
</reference>
<sequence length="257" mass="26561">MSTTPATGTSASDQSVRGRTVLVAGAASASGVAVCKALEAAGAKVVAVGRDAARLENTLFGLLDADLRTCDLSRPGDVDALSQDLQEMYGGIDGLIHLVGGWRGGGGITGQKEDDWDFLQTNILQTLRNVSRSFYDQLAASDDGRLAIVSSTSVDSPTAGGAGYAAAKAAAEAWVQAIAQGFRRAQSGAKENAQPQHSAAVVFVVKALVDDSMRAAQPDRDFSTYTDVQTLAGAAVDLFSQDAAQLNGQRISLVPQS</sequence>
<evidence type="ECO:0000313" key="4">
    <source>
        <dbReference type="Proteomes" id="UP000680588"/>
    </source>
</evidence>
<dbReference type="PRINTS" id="PR00081">
    <property type="entry name" value="GDHRDH"/>
</dbReference>
<comment type="similarity">
    <text evidence="1">Belongs to the short-chain dehydrogenases/reductases (SDR) family.</text>
</comment>
<proteinExistence type="inferred from homology"/>
<keyword evidence="4" id="KW-1185">Reference proteome</keyword>
<dbReference type="PROSITE" id="PS00061">
    <property type="entry name" value="ADH_SHORT"/>
    <property type="match status" value="1"/>
</dbReference>